<dbReference type="Proteomes" id="UP000285961">
    <property type="component" value="Unassembled WGS sequence"/>
</dbReference>
<evidence type="ECO:0000313" key="2">
    <source>
        <dbReference type="Proteomes" id="UP000285961"/>
    </source>
</evidence>
<reference evidence="1 2" key="1">
    <citation type="journal article" date="2017" name="ISME J.">
        <title>Energy and carbon metabolisms in a deep terrestrial subsurface fluid microbial community.</title>
        <authorList>
            <person name="Momper L."/>
            <person name="Jungbluth S.P."/>
            <person name="Lee M.D."/>
            <person name="Amend J.P."/>
        </authorList>
    </citation>
    <scope>NUCLEOTIDE SEQUENCE [LARGE SCALE GENOMIC DNA]</scope>
    <source>
        <strain evidence="1">SURF_17</strain>
    </source>
</reference>
<proteinExistence type="predicted"/>
<dbReference type="AlphaFoldDB" id="A0A419EYT2"/>
<comment type="caution">
    <text evidence="1">The sequence shown here is derived from an EMBL/GenBank/DDBJ whole genome shotgun (WGS) entry which is preliminary data.</text>
</comment>
<sequence>MTVMLQTATARIAITFSARTAWLTDGFYFDMIISADTQDTPVATHSDPCYQEDAQYGRKRYS</sequence>
<organism evidence="1 2">
    <name type="scientific">Candidatus Abyssobacteria bacterium SURF_17</name>
    <dbReference type="NCBI Taxonomy" id="2093361"/>
    <lineage>
        <taxon>Bacteria</taxon>
        <taxon>Pseudomonadati</taxon>
        <taxon>Candidatus Hydrogenedentota</taxon>
        <taxon>Candidatus Abyssobacteria</taxon>
    </lineage>
</organism>
<evidence type="ECO:0000313" key="1">
    <source>
        <dbReference type="EMBL" id="RJP70477.1"/>
    </source>
</evidence>
<name>A0A419EYT2_9BACT</name>
<gene>
    <name evidence="1" type="ORF">C4532_09310</name>
</gene>
<accession>A0A419EYT2</accession>
<protein>
    <submittedName>
        <fullName evidence="1">Uncharacterized protein</fullName>
    </submittedName>
</protein>
<dbReference type="EMBL" id="QZKI01000070">
    <property type="protein sequence ID" value="RJP70477.1"/>
    <property type="molecule type" value="Genomic_DNA"/>
</dbReference>